<dbReference type="OrthoDB" id="9790442at2"/>
<dbReference type="GO" id="GO:0032993">
    <property type="term" value="C:protein-DNA complex"/>
    <property type="evidence" value="ECO:0007669"/>
    <property type="project" value="TreeGrafter"/>
</dbReference>
<keyword evidence="3" id="KW-0805">Transcription regulation</keyword>
<feature type="modified residue" description="4-aspartylphosphate" evidence="6">
    <location>
        <position position="52"/>
    </location>
</feature>
<dbReference type="Gene3D" id="6.10.250.690">
    <property type="match status" value="1"/>
</dbReference>
<feature type="DNA-binding region" description="OmpR/PhoB-type" evidence="7">
    <location>
        <begin position="126"/>
        <end position="224"/>
    </location>
</feature>
<name>A0A1C1A1H3_9BACL</name>
<dbReference type="SMART" id="SM00448">
    <property type="entry name" value="REC"/>
    <property type="match status" value="1"/>
</dbReference>
<evidence type="ECO:0000259" key="9">
    <source>
        <dbReference type="PROSITE" id="PS51755"/>
    </source>
</evidence>
<dbReference type="InterPro" id="IPR011006">
    <property type="entry name" value="CheY-like_superfamily"/>
</dbReference>
<dbReference type="InterPro" id="IPR001789">
    <property type="entry name" value="Sig_transdc_resp-reg_receiver"/>
</dbReference>
<protein>
    <submittedName>
        <fullName evidence="10">DNA-binding response regulator</fullName>
    </submittedName>
</protein>
<proteinExistence type="predicted"/>
<dbReference type="InterPro" id="IPR016032">
    <property type="entry name" value="Sig_transdc_resp-reg_C-effctor"/>
</dbReference>
<gene>
    <name evidence="10" type="ORF">A8709_26520</name>
</gene>
<dbReference type="InterPro" id="IPR036388">
    <property type="entry name" value="WH-like_DNA-bd_sf"/>
</dbReference>
<keyword evidence="5" id="KW-0804">Transcription</keyword>
<dbReference type="PROSITE" id="PS51755">
    <property type="entry name" value="OMPR_PHOB"/>
    <property type="match status" value="1"/>
</dbReference>
<keyword evidence="4 7" id="KW-0238">DNA-binding</keyword>
<dbReference type="AlphaFoldDB" id="A0A1C1A1H3"/>
<dbReference type="InterPro" id="IPR039420">
    <property type="entry name" value="WalR-like"/>
</dbReference>
<evidence type="ECO:0000256" key="1">
    <source>
        <dbReference type="ARBA" id="ARBA00022553"/>
    </source>
</evidence>
<dbReference type="PANTHER" id="PTHR48111:SF22">
    <property type="entry name" value="REGULATOR OF RPOS"/>
    <property type="match status" value="1"/>
</dbReference>
<evidence type="ECO:0000256" key="7">
    <source>
        <dbReference type="PROSITE-ProRule" id="PRU01091"/>
    </source>
</evidence>
<dbReference type="Pfam" id="PF00072">
    <property type="entry name" value="Response_reg"/>
    <property type="match status" value="1"/>
</dbReference>
<evidence type="ECO:0000256" key="2">
    <source>
        <dbReference type="ARBA" id="ARBA00023012"/>
    </source>
</evidence>
<evidence type="ECO:0000313" key="11">
    <source>
        <dbReference type="Proteomes" id="UP000093309"/>
    </source>
</evidence>
<keyword evidence="1 6" id="KW-0597">Phosphoprotein</keyword>
<dbReference type="GO" id="GO:0006355">
    <property type="term" value="P:regulation of DNA-templated transcription"/>
    <property type="evidence" value="ECO:0007669"/>
    <property type="project" value="InterPro"/>
</dbReference>
<dbReference type="STRING" id="512399.A8709_26520"/>
<evidence type="ECO:0000256" key="4">
    <source>
        <dbReference type="ARBA" id="ARBA00023125"/>
    </source>
</evidence>
<keyword evidence="2" id="KW-0902">Two-component regulatory system</keyword>
<organism evidence="10 11">
    <name type="scientific">Paenibacillus pectinilyticus</name>
    <dbReference type="NCBI Taxonomy" id="512399"/>
    <lineage>
        <taxon>Bacteria</taxon>
        <taxon>Bacillati</taxon>
        <taxon>Bacillota</taxon>
        <taxon>Bacilli</taxon>
        <taxon>Bacillales</taxon>
        <taxon>Paenibacillaceae</taxon>
        <taxon>Paenibacillus</taxon>
    </lineage>
</organism>
<evidence type="ECO:0000256" key="3">
    <source>
        <dbReference type="ARBA" id="ARBA00023015"/>
    </source>
</evidence>
<dbReference type="Pfam" id="PF00486">
    <property type="entry name" value="Trans_reg_C"/>
    <property type="match status" value="1"/>
</dbReference>
<dbReference type="GO" id="GO:0005829">
    <property type="term" value="C:cytosol"/>
    <property type="evidence" value="ECO:0007669"/>
    <property type="project" value="TreeGrafter"/>
</dbReference>
<sequence length="230" mass="26421">MNILLAEDDLKLGKLVKYVLEKKGGYQVDWVENGEDALVYAEGSMYDVLIVDWMMPRLDGIAVCKKLRSGNYGRAILLLTAKDALQDKIVGLDAGADDYITKPFEMDELLARLRSLKRRNFAPIQSDVVAFRTFSLNRSSHQLFQNNEEIILSQREYQLLDLFLQNIGYVLTRELILDRIWGVGSDVSYKNVDITVKMLRDKLETEHEQPMIHSIRGVGYRFKNEISEKG</sequence>
<evidence type="ECO:0000256" key="6">
    <source>
        <dbReference type="PROSITE-ProRule" id="PRU00169"/>
    </source>
</evidence>
<dbReference type="PROSITE" id="PS50110">
    <property type="entry name" value="RESPONSE_REGULATORY"/>
    <property type="match status" value="1"/>
</dbReference>
<feature type="domain" description="Response regulatory" evidence="8">
    <location>
        <begin position="2"/>
        <end position="117"/>
    </location>
</feature>
<evidence type="ECO:0000259" key="8">
    <source>
        <dbReference type="PROSITE" id="PS50110"/>
    </source>
</evidence>
<dbReference type="GO" id="GO:0000156">
    <property type="term" value="F:phosphorelay response regulator activity"/>
    <property type="evidence" value="ECO:0007669"/>
    <property type="project" value="TreeGrafter"/>
</dbReference>
<dbReference type="Gene3D" id="3.40.50.2300">
    <property type="match status" value="1"/>
</dbReference>
<accession>A0A1C1A1H3</accession>
<dbReference type="SUPFAM" id="SSF52172">
    <property type="entry name" value="CheY-like"/>
    <property type="match status" value="1"/>
</dbReference>
<dbReference type="SUPFAM" id="SSF46894">
    <property type="entry name" value="C-terminal effector domain of the bipartite response regulators"/>
    <property type="match status" value="1"/>
</dbReference>
<dbReference type="SMART" id="SM00862">
    <property type="entry name" value="Trans_reg_C"/>
    <property type="match status" value="1"/>
</dbReference>
<dbReference type="RefSeq" id="WP_065853227.1">
    <property type="nucleotide sequence ID" value="NZ_LYPC01000020.1"/>
</dbReference>
<dbReference type="Proteomes" id="UP000093309">
    <property type="component" value="Unassembled WGS sequence"/>
</dbReference>
<evidence type="ECO:0000313" key="10">
    <source>
        <dbReference type="EMBL" id="OCT14375.1"/>
    </source>
</evidence>
<evidence type="ECO:0000256" key="5">
    <source>
        <dbReference type="ARBA" id="ARBA00023163"/>
    </source>
</evidence>
<feature type="domain" description="OmpR/PhoB-type" evidence="9">
    <location>
        <begin position="126"/>
        <end position="224"/>
    </location>
</feature>
<dbReference type="InterPro" id="IPR001867">
    <property type="entry name" value="OmpR/PhoB-type_DNA-bd"/>
</dbReference>
<dbReference type="CDD" id="cd00383">
    <property type="entry name" value="trans_reg_C"/>
    <property type="match status" value="1"/>
</dbReference>
<dbReference type="EMBL" id="LYPC01000020">
    <property type="protein sequence ID" value="OCT14375.1"/>
    <property type="molecule type" value="Genomic_DNA"/>
</dbReference>
<dbReference type="GO" id="GO:0000976">
    <property type="term" value="F:transcription cis-regulatory region binding"/>
    <property type="evidence" value="ECO:0007669"/>
    <property type="project" value="TreeGrafter"/>
</dbReference>
<comment type="caution">
    <text evidence="10">The sequence shown here is derived from an EMBL/GenBank/DDBJ whole genome shotgun (WGS) entry which is preliminary data.</text>
</comment>
<reference evidence="11" key="1">
    <citation type="submission" date="2016-05" db="EMBL/GenBank/DDBJ databases">
        <title>Paenibacillus oryzae. sp. nov., isolated from the rice root.</title>
        <authorList>
            <person name="Zhang J."/>
            <person name="Zhang X."/>
        </authorList>
    </citation>
    <scope>NUCLEOTIDE SEQUENCE [LARGE SCALE GENOMIC DNA]</scope>
    <source>
        <strain evidence="11">KCTC13222</strain>
    </source>
</reference>
<dbReference type="PANTHER" id="PTHR48111">
    <property type="entry name" value="REGULATOR OF RPOS"/>
    <property type="match status" value="1"/>
</dbReference>
<keyword evidence="11" id="KW-1185">Reference proteome</keyword>
<dbReference type="Gene3D" id="1.10.10.10">
    <property type="entry name" value="Winged helix-like DNA-binding domain superfamily/Winged helix DNA-binding domain"/>
    <property type="match status" value="1"/>
</dbReference>